<organism evidence="1 2">
    <name type="scientific">Rhodococcus jostii (strain RHA1)</name>
    <dbReference type="NCBI Taxonomy" id="101510"/>
    <lineage>
        <taxon>Bacteria</taxon>
        <taxon>Bacillati</taxon>
        <taxon>Actinomycetota</taxon>
        <taxon>Actinomycetes</taxon>
        <taxon>Mycobacteriales</taxon>
        <taxon>Nocardiaceae</taxon>
        <taxon>Rhodococcus</taxon>
    </lineage>
</organism>
<geneLocation type="plasmid" evidence="1 2">
    <name>pRHL1</name>
</geneLocation>
<protein>
    <submittedName>
        <fullName evidence="1">Possible monooxygenase, C-terminal</fullName>
    </submittedName>
</protein>
<dbReference type="SUPFAM" id="SSF51905">
    <property type="entry name" value="FAD/NAD(P)-binding domain"/>
    <property type="match status" value="1"/>
</dbReference>
<dbReference type="AlphaFoldDB" id="Q0RXE4"/>
<reference evidence="2" key="1">
    <citation type="journal article" date="2006" name="Proc. Natl. Acad. Sci. U.S.A.">
        <title>The complete genome of Rhodococcus sp. RHA1 provides insights into a catabolic powerhouse.</title>
        <authorList>
            <person name="McLeod M.P."/>
            <person name="Warren R.L."/>
            <person name="Hsiao W.W.L."/>
            <person name="Araki N."/>
            <person name="Myhre M."/>
            <person name="Fernandes C."/>
            <person name="Miyazawa D."/>
            <person name="Wong W."/>
            <person name="Lillquist A.L."/>
            <person name="Wang D."/>
            <person name="Dosanjh M."/>
            <person name="Hara H."/>
            <person name="Petrescu A."/>
            <person name="Morin R.D."/>
            <person name="Yang G."/>
            <person name="Stott J.M."/>
            <person name="Schein J.E."/>
            <person name="Shin H."/>
            <person name="Smailus D."/>
            <person name="Siddiqui A.S."/>
            <person name="Marra M.A."/>
            <person name="Jones S.J.M."/>
            <person name="Holt R."/>
            <person name="Brinkman F.S.L."/>
            <person name="Miyauchi K."/>
            <person name="Fukuda M."/>
            <person name="Davies J.E."/>
            <person name="Mohn W.W."/>
            <person name="Eltis L.D."/>
        </authorList>
    </citation>
    <scope>NUCLEOTIDE SEQUENCE [LARGE SCALE GENOMIC DNA]</scope>
    <source>
        <strain evidence="2">RHA1</strain>
    </source>
</reference>
<dbReference type="InterPro" id="IPR051209">
    <property type="entry name" value="FAD-bind_Monooxygenase_sf"/>
</dbReference>
<accession>Q0RXE4</accession>
<evidence type="ECO:0000313" key="2">
    <source>
        <dbReference type="Proteomes" id="UP000008710"/>
    </source>
</evidence>
<gene>
    <name evidence="1" type="ordered locus">RHA1_ro08998</name>
</gene>
<keyword evidence="1" id="KW-0614">Plasmid</keyword>
<dbReference type="HOGENOM" id="CLU_917911_0_0_11"/>
<dbReference type="Gene3D" id="3.50.50.60">
    <property type="entry name" value="FAD/NAD(P)-binding domain"/>
    <property type="match status" value="1"/>
</dbReference>
<name>Q0RXE4_RHOJR</name>
<dbReference type="Proteomes" id="UP000008710">
    <property type="component" value="Plasmid pRHL1"/>
</dbReference>
<keyword evidence="1" id="KW-0503">Monooxygenase</keyword>
<sequence length="303" mass="33343">MVVVGTGCTAVQIVASIVDDVATVDAIVRSPHWIVPEKLWSTRYRPGRSGQCGTCRTSRIGSGSEPTGLPQNNLYMMPRIDPEWAATHLSVSPVNDLVMQTSLQYLEQTLPDRPDLREKLTPSIRPYAKRIVKDPGFLEALERDHVSLHRASPKHVHPGGVSLSSGEFVEADVIVLATGFKVEYASFIDITGRNGKKLADKWDHGQDPRAYLGIQVSGFPNLFVTAGPNAAPNHGAGHNITSEERVHYIVECLQYLVENDFSAMDVKPEALTVYNEKVDEALDQTVWAHPGEGVTGYYRNQQG</sequence>
<dbReference type="EMBL" id="CP000432">
    <property type="protein sequence ID" value="ABH00042.1"/>
    <property type="molecule type" value="Genomic_DNA"/>
</dbReference>
<dbReference type="KEGG" id="rha:RHA1_ro08998"/>
<keyword evidence="1" id="KW-0560">Oxidoreductase</keyword>
<dbReference type="InterPro" id="IPR036188">
    <property type="entry name" value="FAD/NAD-bd_sf"/>
</dbReference>
<evidence type="ECO:0000313" key="1">
    <source>
        <dbReference type="EMBL" id="ABH00042.1"/>
    </source>
</evidence>
<dbReference type="GO" id="GO:0004497">
    <property type="term" value="F:monooxygenase activity"/>
    <property type="evidence" value="ECO:0007669"/>
    <property type="project" value="UniProtKB-KW"/>
</dbReference>
<dbReference type="PANTHER" id="PTHR42877">
    <property type="entry name" value="L-ORNITHINE N(5)-MONOOXYGENASE-RELATED"/>
    <property type="match status" value="1"/>
</dbReference>
<proteinExistence type="predicted"/>
<dbReference type="PANTHER" id="PTHR42877:SF4">
    <property type="entry name" value="FAD_NAD(P)-BINDING DOMAIN-CONTAINING PROTEIN-RELATED"/>
    <property type="match status" value="1"/>
</dbReference>